<dbReference type="AlphaFoldDB" id="A0A2S7WJ83"/>
<accession>A0A2S7WJ83</accession>
<reference evidence="2 3" key="1">
    <citation type="submission" date="2016-12" db="EMBL/GenBank/DDBJ databases">
        <title>Trade-off between light-utilization and light-protection in marine flavobacteria.</title>
        <authorList>
            <person name="Kumagai Y."/>
            <person name="Yoshizawa S."/>
            <person name="Kogure K."/>
            <person name="Iwasaki W."/>
        </authorList>
    </citation>
    <scope>NUCLEOTIDE SEQUENCE [LARGE SCALE GENOMIC DNA]</scope>
    <source>
        <strain evidence="2 3">NBRC 108759</strain>
    </source>
</reference>
<feature type="signal peptide" evidence="1">
    <location>
        <begin position="1"/>
        <end position="19"/>
    </location>
</feature>
<proteinExistence type="predicted"/>
<keyword evidence="1" id="KW-0732">Signal</keyword>
<dbReference type="Proteomes" id="UP000238882">
    <property type="component" value="Unassembled WGS sequence"/>
</dbReference>
<keyword evidence="3" id="KW-1185">Reference proteome</keyword>
<comment type="caution">
    <text evidence="2">The sequence shown here is derived from an EMBL/GenBank/DDBJ whole genome shotgun (WGS) entry which is preliminary data.</text>
</comment>
<gene>
    <name evidence="2" type="ORF">BTO18_00025</name>
</gene>
<evidence type="ECO:0000313" key="2">
    <source>
        <dbReference type="EMBL" id="PQJ77665.1"/>
    </source>
</evidence>
<dbReference type="EMBL" id="MSCN01000001">
    <property type="protein sequence ID" value="PQJ77665.1"/>
    <property type="molecule type" value="Genomic_DNA"/>
</dbReference>
<organism evidence="2 3">
    <name type="scientific">Polaribacter porphyrae</name>
    <dbReference type="NCBI Taxonomy" id="1137780"/>
    <lineage>
        <taxon>Bacteria</taxon>
        <taxon>Pseudomonadati</taxon>
        <taxon>Bacteroidota</taxon>
        <taxon>Flavobacteriia</taxon>
        <taxon>Flavobacteriales</taxon>
        <taxon>Flavobacteriaceae</taxon>
    </lineage>
</organism>
<evidence type="ECO:0000256" key="1">
    <source>
        <dbReference type="SAM" id="SignalP"/>
    </source>
</evidence>
<evidence type="ECO:0000313" key="3">
    <source>
        <dbReference type="Proteomes" id="UP000238882"/>
    </source>
</evidence>
<dbReference type="OrthoDB" id="1195661at2"/>
<sequence length="513" mass="56168">MKKFLFSIILLFSIQILNAQTEVTPEKKTQKAYGKIDFLSIDMPITDIPNEKNMGFTGIHYNLFLNDWSYAGLGIYGAVSGNRGGFFTLGVNAGIKKYFGNNFYLDTGFHFGGGGGKGAPDGGGAFILPHFNLGYDFKNFSLNSGWCYVDFFDEGNIKGHQFNVSLEIPLDFTYSDYSSAEQEYDFGDLEKSDWKVLSKRTSLMLHQNNLKIKGDTKDTGGNKYNGETIRLAGFELASYFSKNWFAFVKVDGAFDGIKAGYMDVFLGGGYLHSFNKNRTNILAKFGLGAGGGGGIDTAGGFLIYPDISLEQKLFDDIYFALNTGFVMSPNSDVFTQSYGFGLKYYVERNGIQSKENKFSSGKLKGLEVITKHDVYFNADRDFFPTENLHQISLQINLDLNKNVYVAGQTSFANFGNAGAYAEGIVGLGARTDSFFNDKTTLFIQALAGAAGGGDISTGEGLILKPSAGFSYKLSNTLSFRAAGGYVKAKGGSLSSTFVNFGIKYHISFLKMNK</sequence>
<evidence type="ECO:0008006" key="4">
    <source>
        <dbReference type="Google" id="ProtNLM"/>
    </source>
</evidence>
<feature type="chain" id="PRO_5015766242" description="Outer membrane protein beta-barrel domain-containing protein" evidence="1">
    <location>
        <begin position="20"/>
        <end position="513"/>
    </location>
</feature>
<dbReference type="RefSeq" id="WP_105014247.1">
    <property type="nucleotide sequence ID" value="NZ_MSCN01000001.1"/>
</dbReference>
<name>A0A2S7WJ83_9FLAO</name>
<protein>
    <recommendedName>
        <fullName evidence="4">Outer membrane protein beta-barrel domain-containing protein</fullName>
    </recommendedName>
</protein>